<dbReference type="InterPro" id="IPR029063">
    <property type="entry name" value="SAM-dependent_MTases_sf"/>
</dbReference>
<dbReference type="GO" id="GO:0008757">
    <property type="term" value="F:S-adenosylmethionine-dependent methyltransferase activity"/>
    <property type="evidence" value="ECO:0007669"/>
    <property type="project" value="InterPro"/>
</dbReference>
<proteinExistence type="predicted"/>
<feature type="domain" description="Methyltransferase type 11" evidence="1">
    <location>
        <begin position="39"/>
        <end position="128"/>
    </location>
</feature>
<dbReference type="Gene3D" id="3.40.50.150">
    <property type="entry name" value="Vaccinia Virus protein VP39"/>
    <property type="match status" value="1"/>
</dbReference>
<dbReference type="AlphaFoldDB" id="A0A199VHH3"/>
<comment type="caution">
    <text evidence="2">The sequence shown here is derived from an EMBL/GenBank/DDBJ whole genome shotgun (WGS) entry which is preliminary data.</text>
</comment>
<keyword evidence="2" id="KW-0489">Methyltransferase</keyword>
<keyword evidence="2" id="KW-0808">Transferase</keyword>
<sequence>MAELFRKQAEKYAEARPTYPPELFRFIASKTARHDLCWDVGTGSGQAAVSLAELYKSVVGTDTSAEQLAYAPRVANVRYVHTGPTPSLPFLHGHVAAPSTVDLITVAQAFHWLDPASFHAQARSLLRPAHGVLAAWCYTVPTVDPAVDSVRRRLYAESGPYWAPERRLVDEEYRNVEFPVDPVQGEEGTGPFEFVSEREMDLGAYLTYIRSWSAYQTAQEKGVELLTESTVGDLVEAWGGNPEAVKVVKFPIFLRIGRVRD</sequence>
<evidence type="ECO:0000259" key="1">
    <source>
        <dbReference type="Pfam" id="PF08241"/>
    </source>
</evidence>
<dbReference type="Proteomes" id="UP000092600">
    <property type="component" value="Unassembled WGS sequence"/>
</dbReference>
<evidence type="ECO:0000313" key="3">
    <source>
        <dbReference type="Proteomes" id="UP000092600"/>
    </source>
</evidence>
<accession>A0A199VHH3</accession>
<organism evidence="2 3">
    <name type="scientific">Ananas comosus</name>
    <name type="common">Pineapple</name>
    <name type="synonym">Ananas ananas</name>
    <dbReference type="NCBI Taxonomy" id="4615"/>
    <lineage>
        <taxon>Eukaryota</taxon>
        <taxon>Viridiplantae</taxon>
        <taxon>Streptophyta</taxon>
        <taxon>Embryophyta</taxon>
        <taxon>Tracheophyta</taxon>
        <taxon>Spermatophyta</taxon>
        <taxon>Magnoliopsida</taxon>
        <taxon>Liliopsida</taxon>
        <taxon>Poales</taxon>
        <taxon>Bromeliaceae</taxon>
        <taxon>Bromelioideae</taxon>
        <taxon>Ananas</taxon>
    </lineage>
</organism>
<dbReference type="SUPFAM" id="SSF53335">
    <property type="entry name" value="S-adenosyl-L-methionine-dependent methyltransferases"/>
    <property type="match status" value="1"/>
</dbReference>
<protein>
    <submittedName>
        <fullName evidence="2">Putative methyltransferase</fullName>
    </submittedName>
</protein>
<reference evidence="2 3" key="1">
    <citation type="journal article" date="2016" name="DNA Res.">
        <title>The draft genome of MD-2 pineapple using hybrid error correction of long reads.</title>
        <authorList>
            <person name="Redwan R.M."/>
            <person name="Saidin A."/>
            <person name="Kumar S.V."/>
        </authorList>
    </citation>
    <scope>NUCLEOTIDE SEQUENCE [LARGE SCALE GENOMIC DNA]</scope>
    <source>
        <strain evidence="3">cv. MD2</strain>
        <tissue evidence="2">Leaf</tissue>
    </source>
</reference>
<dbReference type="InterPro" id="IPR013216">
    <property type="entry name" value="Methyltransf_11"/>
</dbReference>
<dbReference type="STRING" id="4615.A0A199VHH3"/>
<dbReference type="PANTHER" id="PTHR45180">
    <property type="entry name" value="OS01G0307686 PROTEIN"/>
    <property type="match status" value="1"/>
</dbReference>
<dbReference type="GO" id="GO:0032259">
    <property type="term" value="P:methylation"/>
    <property type="evidence" value="ECO:0007669"/>
    <property type="project" value="UniProtKB-KW"/>
</dbReference>
<dbReference type="Pfam" id="PF08241">
    <property type="entry name" value="Methyltransf_11"/>
    <property type="match status" value="1"/>
</dbReference>
<gene>
    <name evidence="2" type="ORF">ACMD2_04558</name>
</gene>
<evidence type="ECO:0000313" key="2">
    <source>
        <dbReference type="EMBL" id="OAY76210.1"/>
    </source>
</evidence>
<name>A0A199VHH3_ANACO</name>
<dbReference type="PANTHER" id="PTHR45180:SF1">
    <property type="entry name" value="OS01G0307686 PROTEIN"/>
    <property type="match status" value="1"/>
</dbReference>
<dbReference type="EMBL" id="LSRQ01001888">
    <property type="protein sequence ID" value="OAY76210.1"/>
    <property type="molecule type" value="Genomic_DNA"/>
</dbReference>
<dbReference type="CDD" id="cd02440">
    <property type="entry name" value="AdoMet_MTases"/>
    <property type="match status" value="1"/>
</dbReference>